<proteinExistence type="predicted"/>
<name>A0A517D8H9_LIMRT</name>
<dbReference type="EMBL" id="CP041677">
    <property type="protein sequence ID" value="QDR73587.1"/>
    <property type="molecule type" value="Genomic_DNA"/>
</dbReference>
<protein>
    <submittedName>
        <fullName evidence="1">Uncharacterized protein</fullName>
    </submittedName>
</protein>
<accession>A0A517D8H9</accession>
<dbReference type="Proteomes" id="UP000316394">
    <property type="component" value="Plasmid unnamed"/>
</dbReference>
<evidence type="ECO:0000313" key="1">
    <source>
        <dbReference type="EMBL" id="QDR73587.1"/>
    </source>
</evidence>
<evidence type="ECO:0000313" key="2">
    <source>
        <dbReference type="Proteomes" id="UP000316394"/>
    </source>
</evidence>
<dbReference type="AlphaFoldDB" id="A0A517D8H9"/>
<gene>
    <name evidence="1" type="ORF">FOD75_10850</name>
</gene>
<organism evidence="1 2">
    <name type="scientific">Limosilactobacillus reuteri</name>
    <name type="common">Lactobacillus reuteri</name>
    <dbReference type="NCBI Taxonomy" id="1598"/>
    <lineage>
        <taxon>Bacteria</taxon>
        <taxon>Bacillati</taxon>
        <taxon>Bacillota</taxon>
        <taxon>Bacilli</taxon>
        <taxon>Lactobacillales</taxon>
        <taxon>Lactobacillaceae</taxon>
        <taxon>Limosilactobacillus</taxon>
    </lineage>
</organism>
<sequence length="86" mass="10304">MRITYTKEEQFITSLKERVSLPYFKKSGSDLSWMFEQNRKTSSLSKREPNNWNSVWQISDQDCFKIAANYDLPSLIVKLRVELFYK</sequence>
<keyword evidence="1" id="KW-0614">Plasmid</keyword>
<reference evidence="1 2" key="1">
    <citation type="submission" date="2019-07" db="EMBL/GenBank/DDBJ databases">
        <title>Gastrointestinal microbiota of Peromyscus leucopus, the white-footed mouse.</title>
        <authorList>
            <person name="Milovic A."/>
            <person name="Bassam K."/>
            <person name="Barbour A.G."/>
        </authorList>
    </citation>
    <scope>NUCLEOTIDE SEQUENCE [LARGE SCALE GENOMIC DNA]</scope>
    <source>
        <strain evidence="1 2">LL7</strain>
        <plasmid evidence="1 2">unnamed</plasmid>
    </source>
</reference>
<geneLocation type="plasmid" evidence="1 2">
    <name>unnamed</name>
</geneLocation>